<reference evidence="2 3" key="1">
    <citation type="journal article" date="2017" name="Nat. Commun.">
        <title>Genome assembly with in vitro proximity ligation data and whole-genome triplication in lettuce.</title>
        <authorList>
            <person name="Reyes-Chin-Wo S."/>
            <person name="Wang Z."/>
            <person name="Yang X."/>
            <person name="Kozik A."/>
            <person name="Arikit S."/>
            <person name="Song C."/>
            <person name="Xia L."/>
            <person name="Froenicke L."/>
            <person name="Lavelle D.O."/>
            <person name="Truco M.J."/>
            <person name="Xia R."/>
            <person name="Zhu S."/>
            <person name="Xu C."/>
            <person name="Xu H."/>
            <person name="Xu X."/>
            <person name="Cox K."/>
            <person name="Korf I."/>
            <person name="Meyers B.C."/>
            <person name="Michelmore R.W."/>
        </authorList>
    </citation>
    <scope>NUCLEOTIDE SEQUENCE [LARGE SCALE GENOMIC DNA]</scope>
    <source>
        <strain evidence="3">cv. Salinas</strain>
        <tissue evidence="2">Seedlings</tissue>
    </source>
</reference>
<dbReference type="InterPro" id="IPR050951">
    <property type="entry name" value="Retrovirus_Pol_polyprotein"/>
</dbReference>
<dbReference type="Pfam" id="PF00078">
    <property type="entry name" value="RVT_1"/>
    <property type="match status" value="1"/>
</dbReference>
<dbReference type="InterPro" id="IPR043128">
    <property type="entry name" value="Rev_trsase/Diguanyl_cyclase"/>
</dbReference>
<protein>
    <recommendedName>
        <fullName evidence="1">Reverse transcriptase domain-containing protein</fullName>
    </recommendedName>
</protein>
<dbReference type="PANTHER" id="PTHR37984">
    <property type="entry name" value="PROTEIN CBG26694"/>
    <property type="match status" value="1"/>
</dbReference>
<dbReference type="Gene3D" id="3.10.10.10">
    <property type="entry name" value="HIV Type 1 Reverse Transcriptase, subunit A, domain 1"/>
    <property type="match status" value="1"/>
</dbReference>
<dbReference type="SUPFAM" id="SSF56672">
    <property type="entry name" value="DNA/RNA polymerases"/>
    <property type="match status" value="1"/>
</dbReference>
<comment type="caution">
    <text evidence="2">The sequence shown here is derived from an EMBL/GenBank/DDBJ whole genome shotgun (WGS) entry which is preliminary data.</text>
</comment>
<accession>A0A9R1XM18</accession>
<evidence type="ECO:0000313" key="3">
    <source>
        <dbReference type="Proteomes" id="UP000235145"/>
    </source>
</evidence>
<dbReference type="Proteomes" id="UP000235145">
    <property type="component" value="Unassembled WGS sequence"/>
</dbReference>
<dbReference type="InterPro" id="IPR000477">
    <property type="entry name" value="RT_dom"/>
</dbReference>
<name>A0A9R1XM18_LACSA</name>
<dbReference type="InterPro" id="IPR043502">
    <property type="entry name" value="DNA/RNA_pol_sf"/>
</dbReference>
<dbReference type="PANTHER" id="PTHR37984:SF5">
    <property type="entry name" value="PROTEIN NYNRIN-LIKE"/>
    <property type="match status" value="1"/>
</dbReference>
<proteinExistence type="predicted"/>
<keyword evidence="3" id="KW-1185">Reference proteome</keyword>
<dbReference type="CDD" id="cd01647">
    <property type="entry name" value="RT_LTR"/>
    <property type="match status" value="1"/>
</dbReference>
<organism evidence="2 3">
    <name type="scientific">Lactuca sativa</name>
    <name type="common">Garden lettuce</name>
    <dbReference type="NCBI Taxonomy" id="4236"/>
    <lineage>
        <taxon>Eukaryota</taxon>
        <taxon>Viridiplantae</taxon>
        <taxon>Streptophyta</taxon>
        <taxon>Embryophyta</taxon>
        <taxon>Tracheophyta</taxon>
        <taxon>Spermatophyta</taxon>
        <taxon>Magnoliopsida</taxon>
        <taxon>eudicotyledons</taxon>
        <taxon>Gunneridae</taxon>
        <taxon>Pentapetalae</taxon>
        <taxon>asterids</taxon>
        <taxon>campanulids</taxon>
        <taxon>Asterales</taxon>
        <taxon>Asteraceae</taxon>
        <taxon>Cichorioideae</taxon>
        <taxon>Cichorieae</taxon>
        <taxon>Lactucinae</taxon>
        <taxon>Lactuca</taxon>
    </lineage>
</organism>
<feature type="domain" description="Reverse transcriptase" evidence="1">
    <location>
        <begin position="188"/>
        <end position="287"/>
    </location>
</feature>
<evidence type="ECO:0000313" key="2">
    <source>
        <dbReference type="EMBL" id="KAJ0214714.1"/>
    </source>
</evidence>
<evidence type="ECO:0000259" key="1">
    <source>
        <dbReference type="Pfam" id="PF00078"/>
    </source>
</evidence>
<sequence>MDACHLLLGRPWEYHRNIDHNGRTNTYSFLFGGVKITLVPSKPNEPVPRPSGTLLTLNQFEEELEAEGEIFILLGKEVAKEVEIPKAMVPLLKEFADLFPNELPGGLPPLRDIQHHIDLQPGDQLPNRPHYRMSPGEHEELRRQVEDLISKGHVRESMSPCDVPALLTPKKDGTWRMCVDSRAINKITVRPGDEWKTAFKTREGLYEWLVMPFGLSNAPSTLMRVMNQLFRPFIGKFVVVYFDDILTFSDTFGEHVNHVRQVLTVLRRDSLYAAMKKCVFKIPKVLFLRYVVSGEGIQVDESKVAAVRQWPSPTTITEVRSFHGLASFYRRFIPNFSSIMAPVTDCMKGKTFTWTEAAESAF</sequence>
<dbReference type="EMBL" id="NBSK02000004">
    <property type="protein sequence ID" value="KAJ0214714.1"/>
    <property type="molecule type" value="Genomic_DNA"/>
</dbReference>
<dbReference type="Gene3D" id="3.30.70.270">
    <property type="match status" value="1"/>
</dbReference>
<dbReference type="AlphaFoldDB" id="A0A9R1XM18"/>
<dbReference type="FunFam" id="3.30.70.270:FF:000020">
    <property type="entry name" value="Transposon Tf2-6 polyprotein-like Protein"/>
    <property type="match status" value="1"/>
</dbReference>
<gene>
    <name evidence="2" type="ORF">LSAT_V11C400214870</name>
</gene>